<dbReference type="PANTHER" id="PTHR37984:SF5">
    <property type="entry name" value="PROTEIN NYNRIN-LIKE"/>
    <property type="match status" value="1"/>
</dbReference>
<dbReference type="InterPro" id="IPR041588">
    <property type="entry name" value="Integrase_H2C2"/>
</dbReference>
<dbReference type="Pfam" id="PF17921">
    <property type="entry name" value="Integrase_H2C2"/>
    <property type="match status" value="1"/>
</dbReference>
<keyword evidence="14" id="KW-0233">DNA recombination</keyword>
<dbReference type="InterPro" id="IPR001584">
    <property type="entry name" value="Integrase_cat-core"/>
</dbReference>
<dbReference type="Pfam" id="PF08284">
    <property type="entry name" value="RVP_2"/>
    <property type="match status" value="1"/>
</dbReference>
<evidence type="ECO:0000259" key="16">
    <source>
        <dbReference type="PROSITE" id="PS50994"/>
    </source>
</evidence>
<keyword evidence="4" id="KW-0540">Nuclease</keyword>
<keyword evidence="6" id="KW-0064">Aspartyl protease</keyword>
<keyword evidence="18" id="KW-1185">Reference proteome</keyword>
<gene>
    <name evidence="17" type="ORF">ISN44_As07g012920</name>
</gene>
<evidence type="ECO:0000313" key="18">
    <source>
        <dbReference type="Proteomes" id="UP000694251"/>
    </source>
</evidence>
<evidence type="ECO:0000256" key="7">
    <source>
        <dbReference type="ARBA" id="ARBA00022759"/>
    </source>
</evidence>
<reference evidence="17 18" key="1">
    <citation type="submission" date="2020-12" db="EMBL/GenBank/DDBJ databases">
        <title>Concerted genomic and epigenomic changes stabilize Arabidopsis allopolyploids.</title>
        <authorList>
            <person name="Chen Z."/>
        </authorList>
    </citation>
    <scope>NUCLEOTIDE SEQUENCE [LARGE SCALE GENOMIC DNA]</scope>
    <source>
        <strain evidence="17">As9502</strain>
        <tissue evidence="17">Leaf</tissue>
    </source>
</reference>
<evidence type="ECO:0000256" key="9">
    <source>
        <dbReference type="ARBA" id="ARBA00022842"/>
    </source>
</evidence>
<evidence type="ECO:0000256" key="6">
    <source>
        <dbReference type="ARBA" id="ARBA00022750"/>
    </source>
</evidence>
<feature type="domain" description="Integrase catalytic" evidence="16">
    <location>
        <begin position="853"/>
        <end position="1018"/>
    </location>
</feature>
<dbReference type="GO" id="GO:0003887">
    <property type="term" value="F:DNA-directed DNA polymerase activity"/>
    <property type="evidence" value="ECO:0007669"/>
    <property type="project" value="UniProtKB-KW"/>
</dbReference>
<dbReference type="InterPro" id="IPR050951">
    <property type="entry name" value="Retrovirus_Pol_polyprotein"/>
</dbReference>
<evidence type="ECO:0000256" key="1">
    <source>
        <dbReference type="ARBA" id="ARBA00022670"/>
    </source>
</evidence>
<dbReference type="InterPro" id="IPR000477">
    <property type="entry name" value="RT_dom"/>
</dbReference>
<organism evidence="17 18">
    <name type="scientific">Arabidopsis suecica</name>
    <name type="common">Swedish thale-cress</name>
    <name type="synonym">Cardaminopsis suecica</name>
    <dbReference type="NCBI Taxonomy" id="45249"/>
    <lineage>
        <taxon>Eukaryota</taxon>
        <taxon>Viridiplantae</taxon>
        <taxon>Streptophyta</taxon>
        <taxon>Embryophyta</taxon>
        <taxon>Tracheophyta</taxon>
        <taxon>Spermatophyta</taxon>
        <taxon>Magnoliopsida</taxon>
        <taxon>eudicotyledons</taxon>
        <taxon>Gunneridae</taxon>
        <taxon>Pentapetalae</taxon>
        <taxon>rosids</taxon>
        <taxon>malvids</taxon>
        <taxon>Brassicales</taxon>
        <taxon>Brassicaceae</taxon>
        <taxon>Camelineae</taxon>
        <taxon>Arabidopsis</taxon>
    </lineage>
</organism>
<dbReference type="Pfam" id="PF24626">
    <property type="entry name" value="SH3_Tf2-1"/>
    <property type="match status" value="1"/>
</dbReference>
<dbReference type="GO" id="GO:0004519">
    <property type="term" value="F:endonuclease activity"/>
    <property type="evidence" value="ECO:0007669"/>
    <property type="project" value="UniProtKB-KW"/>
</dbReference>
<keyword evidence="11" id="KW-0695">RNA-directed DNA polymerase</keyword>
<keyword evidence="13" id="KW-0238">DNA-binding</keyword>
<evidence type="ECO:0000256" key="8">
    <source>
        <dbReference type="ARBA" id="ARBA00022801"/>
    </source>
</evidence>
<keyword evidence="8" id="KW-0378">Hydrolase</keyword>
<keyword evidence="10" id="KW-0229">DNA integration</keyword>
<keyword evidence="9" id="KW-0460">Magnesium</keyword>
<dbReference type="GO" id="GO:0006508">
    <property type="term" value="P:proteolysis"/>
    <property type="evidence" value="ECO:0007669"/>
    <property type="project" value="UniProtKB-KW"/>
</dbReference>
<dbReference type="CDD" id="cd09274">
    <property type="entry name" value="RNase_HI_RT_Ty3"/>
    <property type="match status" value="1"/>
</dbReference>
<evidence type="ECO:0000313" key="17">
    <source>
        <dbReference type="EMBL" id="KAG7588974.1"/>
    </source>
</evidence>
<dbReference type="GO" id="GO:0003964">
    <property type="term" value="F:RNA-directed DNA polymerase activity"/>
    <property type="evidence" value="ECO:0007669"/>
    <property type="project" value="UniProtKB-KW"/>
</dbReference>
<evidence type="ECO:0000256" key="13">
    <source>
        <dbReference type="ARBA" id="ARBA00023125"/>
    </source>
</evidence>
<name>A0A8T2BVN0_ARASU</name>
<evidence type="ECO:0000256" key="2">
    <source>
        <dbReference type="ARBA" id="ARBA00022679"/>
    </source>
</evidence>
<dbReference type="Pfam" id="PF17917">
    <property type="entry name" value="RT_RNaseH"/>
    <property type="match status" value="1"/>
</dbReference>
<dbReference type="GO" id="GO:0006310">
    <property type="term" value="P:DNA recombination"/>
    <property type="evidence" value="ECO:0007669"/>
    <property type="project" value="UniProtKB-KW"/>
</dbReference>
<protein>
    <submittedName>
        <fullName evidence="17">Integrase catalytic core</fullName>
    </submittedName>
</protein>
<dbReference type="GO" id="GO:0015074">
    <property type="term" value="P:DNA integration"/>
    <property type="evidence" value="ECO:0007669"/>
    <property type="project" value="UniProtKB-KW"/>
</dbReference>
<comment type="caution">
    <text evidence="17">The sequence shown here is derived from an EMBL/GenBank/DDBJ whole genome shotgun (WGS) entry which is preliminary data.</text>
</comment>
<keyword evidence="12" id="KW-0239">DNA-directed DNA polymerase</keyword>
<keyword evidence="1" id="KW-0645">Protease</keyword>
<keyword evidence="5" id="KW-0479">Metal-binding</keyword>
<dbReference type="InterPro" id="IPR005162">
    <property type="entry name" value="Retrotrans_gag_dom"/>
</dbReference>
<feature type="compositionally biased region" description="Basic residues" evidence="15">
    <location>
        <begin position="10"/>
        <end position="22"/>
    </location>
</feature>
<dbReference type="AlphaFoldDB" id="A0A8T2BVN0"/>
<keyword evidence="7" id="KW-0255">Endonuclease</keyword>
<keyword evidence="3" id="KW-0548">Nucleotidyltransferase</keyword>
<dbReference type="GO" id="GO:0046872">
    <property type="term" value="F:metal ion binding"/>
    <property type="evidence" value="ECO:0007669"/>
    <property type="project" value="UniProtKB-KW"/>
</dbReference>
<dbReference type="InterPro" id="IPR041373">
    <property type="entry name" value="RT_RNaseH"/>
</dbReference>
<keyword evidence="2" id="KW-0808">Transferase</keyword>
<accession>A0A8T2BVN0</accession>
<dbReference type="GO" id="GO:0003677">
    <property type="term" value="F:DNA binding"/>
    <property type="evidence" value="ECO:0007669"/>
    <property type="project" value="UniProtKB-KW"/>
</dbReference>
<evidence type="ECO:0000256" key="10">
    <source>
        <dbReference type="ARBA" id="ARBA00022908"/>
    </source>
</evidence>
<dbReference type="Pfam" id="PF00078">
    <property type="entry name" value="RVT_1"/>
    <property type="match status" value="1"/>
</dbReference>
<evidence type="ECO:0000256" key="15">
    <source>
        <dbReference type="SAM" id="MobiDB-lite"/>
    </source>
</evidence>
<dbReference type="PROSITE" id="PS50994">
    <property type="entry name" value="INTEGRASE"/>
    <property type="match status" value="1"/>
</dbReference>
<evidence type="ECO:0000256" key="3">
    <source>
        <dbReference type="ARBA" id="ARBA00022695"/>
    </source>
</evidence>
<dbReference type="OrthoDB" id="5554229at2759"/>
<dbReference type="Pfam" id="PF03732">
    <property type="entry name" value="Retrotrans_gag"/>
    <property type="match status" value="1"/>
</dbReference>
<dbReference type="EMBL" id="JAEFBJ010000007">
    <property type="protein sequence ID" value="KAG7588974.1"/>
    <property type="molecule type" value="Genomic_DNA"/>
</dbReference>
<feature type="region of interest" description="Disordered" evidence="15">
    <location>
        <begin position="1"/>
        <end position="30"/>
    </location>
</feature>
<evidence type="ECO:0000256" key="12">
    <source>
        <dbReference type="ARBA" id="ARBA00022932"/>
    </source>
</evidence>
<evidence type="ECO:0000256" key="14">
    <source>
        <dbReference type="ARBA" id="ARBA00023172"/>
    </source>
</evidence>
<feature type="region of interest" description="Disordered" evidence="15">
    <location>
        <begin position="250"/>
        <end position="286"/>
    </location>
</feature>
<dbReference type="PANTHER" id="PTHR37984">
    <property type="entry name" value="PROTEIN CBG26694"/>
    <property type="match status" value="1"/>
</dbReference>
<dbReference type="GO" id="GO:0004190">
    <property type="term" value="F:aspartic-type endopeptidase activity"/>
    <property type="evidence" value="ECO:0007669"/>
    <property type="project" value="UniProtKB-KW"/>
</dbReference>
<dbReference type="CDD" id="cd01647">
    <property type="entry name" value="RT_LTR"/>
    <property type="match status" value="1"/>
</dbReference>
<feature type="compositionally biased region" description="Low complexity" evidence="15">
    <location>
        <begin position="251"/>
        <end position="266"/>
    </location>
</feature>
<evidence type="ECO:0000256" key="4">
    <source>
        <dbReference type="ARBA" id="ARBA00022722"/>
    </source>
</evidence>
<dbReference type="InterPro" id="IPR056924">
    <property type="entry name" value="SH3_Tf2-1"/>
</dbReference>
<proteinExistence type="predicted"/>
<evidence type="ECO:0000256" key="5">
    <source>
        <dbReference type="ARBA" id="ARBA00022723"/>
    </source>
</evidence>
<evidence type="ECO:0000256" key="11">
    <source>
        <dbReference type="ARBA" id="ARBA00022918"/>
    </source>
</evidence>
<sequence>MRFYDVGARGRGHGRRHGRGRGRGQGCGAPVADESVAQSVMVELVGSLQTDQEEPEGLAGGGAGVDGVPVGVAQARDDRIADLLTRLLERLPERVPAQAPGVPPVAEVQPRIAVAEALPSYIKMMEQMQRIGTEFFSEGYQVDLVVHYLQADAHLWWRGVAARRAQAGMSWADFVAEFNAKYFPPKALDRLEGRFFELSQGSQTVREYEAEFNRLIVYAGRAMEVVELVETAALLEEGLKDEAVVTSPTLQVKKPQQQSSSNKSGKPVQGQKRKCDETQRASQDGQGCFGCGSKDHRVASYPRRSGTDTRVCFHYKEAGHIKPKCLKFQQREVAVVAAATAIPTERIARGKFLVVQGRARNLDVQVAGESMLTDLIICAVELYDIILGIDWLGHYMVYLDCHRGRFVFEREKRRLVYQGVKPNFGSLVISAVQGLPPSRSDPFTIELETGTMPISKAPYRMAPAEMAELKKQLEELLGKGFIWPSSSPWGALVLFLKKKDGSFRLCIDYRGLNRVIVKNKYPLPRIDELLDQLRGATWLSKIDLASDDILVYSKSSEEHEVHLRVVLEKLREQKLFAKLSKCSFWQREISFLGHIISAAGVSVDPEKIQAIREWPRPRNAMEIRSFLGLTGYYRRFVKGLPRGKVFAYASRQLRKHEGNYPTHDLEMATVVFALKIWRSYLYGGKVQVFTDHKSLKYIFPQPEPNLRQRRWMELVADYDLDIAYHPGKANLVDDALSRKRVALAQERDIESLKDEVLIKDSKVEGSEYQVSANGIILVYGQVCVPRDKNLRREILSEAHASKFSIYTGATKTYQDLKRYYHWVRMKKDVASWVAACDVCQLVKAEHRNPGSLLQILPLPEWKWDMIKMDFVVGLPISRTKDAIWVIVDRLTKSAQFLAIKKTDRAEVLAKKYVQEVVRRHGVPVSIVSDRDPKFTSAFWRAFQAEMGTNVHLSTTYHPQADGKSKRTIQTLEDLLRICVLDWGGHWADHLGLVEFSYNNSYQASFVQKTSEKIRVLKLNMKESHDRQKSYADKRRRELEFEVGDRVYLNMAMLRGPNRYITENKLSPRYMGPFRSIELVRPVAYRLELPEIMQAFHKVFHVSMLKKGLHKDDEVLAKIPADLQPNMTLEARPVRVLERKVRQDHRKKTPMIKVLWDSDGVEQETWEPEARMKAKFKKWFEKQAEA</sequence>
<dbReference type="Proteomes" id="UP000694251">
    <property type="component" value="Chromosome 7"/>
</dbReference>